<reference evidence="1 2" key="1">
    <citation type="journal article" date="2014" name="BMC Genomics">
        <title>Genome sequences characterizing five mutations in RNA polymerase and major capsid of phages [greek small letter phi]A318 and [greek small letter phi]As51 of Vibrio alginolyticus with different burst efficiencies.</title>
        <authorList>
            <person name="Liu W."/>
            <person name="Lin Y.R."/>
            <person name="Lu M.W."/>
            <person name="Sung P.J."/>
            <person name="Wang W.H."/>
            <person name="Lin C.S."/>
        </authorList>
    </citation>
    <scope>NUCLEOTIDE SEQUENCE [LARGE SCALE GENOMIC DNA]</scope>
</reference>
<dbReference type="EMBL" id="KF322026">
    <property type="protein sequence ID" value="AGZ17783.1"/>
    <property type="molecule type" value="Genomic_DNA"/>
</dbReference>
<dbReference type="KEGG" id="vg:22474949"/>
<name>A0A067YBL2_9CAUD</name>
<keyword evidence="2" id="KW-1185">Reference proteome</keyword>
<evidence type="ECO:0000313" key="1">
    <source>
        <dbReference type="EMBL" id="AGZ17783.1"/>
    </source>
</evidence>
<organism evidence="1 2">
    <name type="scientific">Vibrio phage phi-A318</name>
    <dbReference type="NCBI Taxonomy" id="1151014"/>
    <lineage>
        <taxon>Viruses</taxon>
        <taxon>Duplodnaviria</taxon>
        <taxon>Heunggongvirae</taxon>
        <taxon>Uroviricota</taxon>
        <taxon>Caudoviricetes</taxon>
        <taxon>Autographivirales</taxon>
        <taxon>Autosignataviridae</taxon>
        <taxon>Colwellvirinae</taxon>
        <taxon>Kaohsiungvirus</taxon>
        <taxon>Kaohsiungvirus A318</taxon>
    </lineage>
</organism>
<dbReference type="RefSeq" id="YP_009110722.1">
    <property type="nucleotide sequence ID" value="NC_025822.1"/>
</dbReference>
<dbReference type="Proteomes" id="UP000027495">
    <property type="component" value="Segment"/>
</dbReference>
<protein>
    <submittedName>
        <fullName evidence="1">Uncharacterized protein</fullName>
    </submittedName>
</protein>
<sequence length="154" mass="17869">MFNKDKMTQEELARFYKLSSMSYDDVVDLACEGDAMAQVLVSCSSAHFATAHAKAVLFEEIMTQTFRVRIKSVPSYMLDIITDSKIRKDLAQMGGKYFDCKIDWHHSQLMGELHVRVHGGKLPDYHFSYNDLTKLTTVRKMKAMFDYFKTTNEW</sequence>
<proteinExistence type="predicted"/>
<accession>A0A067YBL2</accession>
<evidence type="ECO:0000313" key="2">
    <source>
        <dbReference type="Proteomes" id="UP000027495"/>
    </source>
</evidence>
<dbReference type="GeneID" id="22474949"/>